<keyword evidence="5" id="KW-0378">Hydrolase</keyword>
<evidence type="ECO:0000256" key="2">
    <source>
        <dbReference type="ARBA" id="ARBA00022517"/>
    </source>
</evidence>
<comment type="caution">
    <text evidence="13">The sequence shown here is derived from an EMBL/GenBank/DDBJ whole genome shotgun (WGS) entry which is preliminary data.</text>
</comment>
<evidence type="ECO:0000256" key="6">
    <source>
        <dbReference type="ARBA" id="ARBA00022840"/>
    </source>
</evidence>
<reference evidence="13 14" key="1">
    <citation type="journal article" date="2023" name="BMC Biol.">
        <title>The compact genome of the sponge Oopsacas minuta (Hexactinellida) is lacking key metazoan core genes.</title>
        <authorList>
            <person name="Santini S."/>
            <person name="Schenkelaars Q."/>
            <person name="Jourda C."/>
            <person name="Duchesne M."/>
            <person name="Belahbib H."/>
            <person name="Rocher C."/>
            <person name="Selva M."/>
            <person name="Riesgo A."/>
            <person name="Vervoort M."/>
            <person name="Leys S.P."/>
            <person name="Kodjabachian L."/>
            <person name="Le Bivic A."/>
            <person name="Borchiellini C."/>
            <person name="Claverie J.M."/>
            <person name="Renard E."/>
        </authorList>
    </citation>
    <scope>NUCLEOTIDE SEQUENCE [LARGE SCALE GENOMIC DNA]</scope>
    <source>
        <strain evidence="13">SPO-2</strain>
    </source>
</reference>
<comment type="similarity">
    <text evidence="10">Belongs to the TRAFAC class translation factor GTPase superfamily. Bms1-like GTPase family. BMS1 subfamily.</text>
</comment>
<dbReference type="PANTHER" id="PTHR12858">
    <property type="entry name" value="RIBOSOME BIOGENESIS PROTEIN"/>
    <property type="match status" value="1"/>
</dbReference>
<evidence type="ECO:0000256" key="3">
    <source>
        <dbReference type="ARBA" id="ARBA00022553"/>
    </source>
</evidence>
<keyword evidence="8" id="KW-0539">Nucleus</keyword>
<dbReference type="GO" id="GO:0000462">
    <property type="term" value="P:maturation of SSU-rRNA from tricistronic rRNA transcript (SSU-rRNA, 5.8S rRNA, LSU-rRNA)"/>
    <property type="evidence" value="ECO:0007669"/>
    <property type="project" value="TreeGrafter"/>
</dbReference>
<dbReference type="InterPro" id="IPR012948">
    <property type="entry name" value="AARP2CN"/>
</dbReference>
<evidence type="ECO:0000256" key="9">
    <source>
        <dbReference type="ARBA" id="ARBA00049117"/>
    </source>
</evidence>
<dbReference type="SMART" id="SM00785">
    <property type="entry name" value="AARP2CN"/>
    <property type="match status" value="1"/>
</dbReference>
<dbReference type="GO" id="GO:0000479">
    <property type="term" value="P:endonucleolytic cleavage of tricistronic rRNA transcript (SSU-rRNA, 5.8S rRNA, LSU-rRNA)"/>
    <property type="evidence" value="ECO:0007669"/>
    <property type="project" value="TreeGrafter"/>
</dbReference>
<feature type="region of interest" description="Disordered" evidence="11">
    <location>
        <begin position="399"/>
        <end position="462"/>
    </location>
</feature>
<dbReference type="PROSITE" id="PS51714">
    <property type="entry name" value="G_BMS1"/>
    <property type="match status" value="1"/>
</dbReference>
<dbReference type="SMART" id="SM01362">
    <property type="entry name" value="DUF663"/>
    <property type="match status" value="1"/>
</dbReference>
<evidence type="ECO:0000256" key="7">
    <source>
        <dbReference type="ARBA" id="ARBA00023134"/>
    </source>
</evidence>
<evidence type="ECO:0000256" key="8">
    <source>
        <dbReference type="ARBA" id="ARBA00023242"/>
    </source>
</evidence>
<evidence type="ECO:0000313" key="14">
    <source>
        <dbReference type="Proteomes" id="UP001165289"/>
    </source>
</evidence>
<keyword evidence="4" id="KW-0547">Nucleotide-binding</keyword>
<dbReference type="FunFam" id="3.40.50.300:FF:000105">
    <property type="entry name" value="BMS1 ribosome biogenesis factor"/>
    <property type="match status" value="1"/>
</dbReference>
<keyword evidence="7" id="KW-0342">GTP-binding</keyword>
<comment type="subcellular location">
    <subcellularLocation>
        <location evidence="1">Nucleus</location>
        <location evidence="1">Nucleolus</location>
    </subcellularLocation>
</comment>
<protein>
    <submittedName>
        <fullName evidence="13">Bms1l protein</fullName>
    </submittedName>
</protein>
<dbReference type="GO" id="GO:0030686">
    <property type="term" value="C:90S preribosome"/>
    <property type="evidence" value="ECO:0007669"/>
    <property type="project" value="TreeGrafter"/>
</dbReference>
<sequence>MEAQENKPHRKPHSGPSAVKKKRKNIKQKTPKNQNKKAFAFKSSVRAARSLRHTLDIETKRHHIPVAEQTYNTAEVPPYIVAVVGPPKVGKSTLIRSLVKNYTRHNLRSVIGPITIVSGRKRRLTFIEVDNDMCCMIDVAKIADLCLLLIDASFGFEIETFEFINILQVHGFPQVMGVLTHLDLIPRTKTLRRAKKDLRHRFWTEIYQGAKVFYLSGILNGDLYPSMEVHNLSRFISVMRFHPTQWRLSHAFFLADRVEDLTPFEDMRLEPSIDRNIALYGYIRGTNLPDNSWVHIPGCGDYRIGEIKLLQDPCPLPGGEKKRRNLNEKQKLIYAPKCGIGQLSLDNDAIYVDLPSKNANLEPSNDLISAILRTNTGVDEKLADADGVMLFENSEQVCDIESEEKRESSIASDTGGEENRENSTGSDSENDLTTSESDSDSEISQEGSEKSEENNSEFQNASTQVIKDGYTKLISTPSWTKMYNEYLDHRLGRHSSLQELIYSKKDTILLRKQPHTDDLLGDLFIVNDNRKQLVHDSSYSRMTVNFDFNNESTYQELKNLFVTGRKRVKFRENSDDNREFRNGFIELDDDGNEIQKLDNFPENEFSESESENIEKEVVKKQQIKSDYFKDLQQQTNDQDLINKGEYEQFDILQSAKYIGYPPGSYIRISIDSIPYEFINNTKANSPIIVGSLTSQELETTRYTHARVKQHRWHKKVLKTRDPIIVSLGWRRFQTLPVYYTEEHNKRKRMLKYTPEHSHCHAVFNAPVTHPGTGLLALQVLTANAKTTFRIALTGVLLENSQTIEVVKKLKLTGTPYKIYKNTAFIKGMFNSALEVAKFERSIIQTVSGIRGIIKRNVSKPSGHFRASFEDKILMSDIVFLRVWHQVELPLFYNPVCNHVDRDWNAMKTVAEIRHENNTPIPVQKDSLYQKVERITPKFAPLKIPHKLEKDLPFKSKPKYVMKSKGLANLKKPAVILEPNEQKVMKMFQQLRTAHNDNLRKRKIESLRKSELNEKMKKKVELKRLQSVKKRRRDFYTKVGKKQARSKKKN</sequence>
<dbReference type="GO" id="GO:0005654">
    <property type="term" value="C:nucleoplasm"/>
    <property type="evidence" value="ECO:0007669"/>
    <property type="project" value="UniProtKB-ARBA"/>
</dbReference>
<evidence type="ECO:0000256" key="4">
    <source>
        <dbReference type="ARBA" id="ARBA00022741"/>
    </source>
</evidence>
<feature type="domain" description="Bms1-type G" evidence="12">
    <location>
        <begin position="77"/>
        <end position="242"/>
    </location>
</feature>
<feature type="region of interest" description="Disordered" evidence="11">
    <location>
        <begin position="1021"/>
        <end position="1049"/>
    </location>
</feature>
<dbReference type="CDD" id="cd01882">
    <property type="entry name" value="BMS1"/>
    <property type="match status" value="1"/>
</dbReference>
<dbReference type="InterPro" id="IPR007034">
    <property type="entry name" value="BMS1_TSR1_C"/>
</dbReference>
<dbReference type="Gene3D" id="3.40.50.300">
    <property type="entry name" value="P-loop containing nucleotide triphosphate hydrolases"/>
    <property type="match status" value="1"/>
</dbReference>
<dbReference type="EMBL" id="JAKMXF010000345">
    <property type="protein sequence ID" value="KAI6647112.1"/>
    <property type="molecule type" value="Genomic_DNA"/>
</dbReference>
<dbReference type="InterPro" id="IPR037875">
    <property type="entry name" value="Bms1_N"/>
</dbReference>
<evidence type="ECO:0000313" key="13">
    <source>
        <dbReference type="EMBL" id="KAI6647112.1"/>
    </source>
</evidence>
<dbReference type="InterPro" id="IPR039761">
    <property type="entry name" value="Bms1/Tsr1"/>
</dbReference>
<gene>
    <name evidence="13" type="ORF">LOD99_8849</name>
</gene>
<keyword evidence="2" id="KW-0690">Ribosome biogenesis</keyword>
<dbReference type="GO" id="GO:0005525">
    <property type="term" value="F:GTP binding"/>
    <property type="evidence" value="ECO:0007669"/>
    <property type="project" value="UniProtKB-KW"/>
</dbReference>
<organism evidence="13 14">
    <name type="scientific">Oopsacas minuta</name>
    <dbReference type="NCBI Taxonomy" id="111878"/>
    <lineage>
        <taxon>Eukaryota</taxon>
        <taxon>Metazoa</taxon>
        <taxon>Porifera</taxon>
        <taxon>Hexactinellida</taxon>
        <taxon>Hexasterophora</taxon>
        <taxon>Lyssacinosida</taxon>
        <taxon>Leucopsacidae</taxon>
        <taxon>Oopsacas</taxon>
    </lineage>
</organism>
<evidence type="ECO:0000256" key="1">
    <source>
        <dbReference type="ARBA" id="ARBA00004604"/>
    </source>
</evidence>
<comment type="catalytic activity">
    <reaction evidence="9">
        <text>GTP + H2O = GDP + phosphate + H(+)</text>
        <dbReference type="Rhea" id="RHEA:19669"/>
        <dbReference type="ChEBI" id="CHEBI:15377"/>
        <dbReference type="ChEBI" id="CHEBI:15378"/>
        <dbReference type="ChEBI" id="CHEBI:37565"/>
        <dbReference type="ChEBI" id="CHEBI:43474"/>
        <dbReference type="ChEBI" id="CHEBI:58189"/>
    </reaction>
    <physiologicalReaction direction="left-to-right" evidence="9">
        <dbReference type="Rhea" id="RHEA:19670"/>
    </physiologicalReaction>
</comment>
<dbReference type="SUPFAM" id="SSF52540">
    <property type="entry name" value="P-loop containing nucleoside triphosphate hydrolases"/>
    <property type="match status" value="1"/>
</dbReference>
<evidence type="ECO:0000256" key="5">
    <source>
        <dbReference type="ARBA" id="ARBA00022801"/>
    </source>
</evidence>
<dbReference type="GO" id="GO:0034511">
    <property type="term" value="F:U3 snoRNA binding"/>
    <property type="evidence" value="ECO:0007669"/>
    <property type="project" value="TreeGrafter"/>
</dbReference>
<feature type="compositionally biased region" description="Basic residues" evidence="11">
    <location>
        <begin position="8"/>
        <end position="30"/>
    </location>
</feature>
<proteinExistence type="inferred from homology"/>
<keyword evidence="6" id="KW-0067">ATP-binding</keyword>
<dbReference type="PANTHER" id="PTHR12858:SF2">
    <property type="entry name" value="RIBOSOME BIOGENESIS PROTEIN BMS1 HOMOLOG"/>
    <property type="match status" value="1"/>
</dbReference>
<dbReference type="Pfam" id="PF08142">
    <property type="entry name" value="AARP2CN"/>
    <property type="match status" value="1"/>
</dbReference>
<dbReference type="GO" id="GO:0032040">
    <property type="term" value="C:small-subunit processome"/>
    <property type="evidence" value="ECO:0007669"/>
    <property type="project" value="UniProtKB-ARBA"/>
</dbReference>
<accession>A0AAV7JEB9</accession>
<evidence type="ECO:0000256" key="11">
    <source>
        <dbReference type="SAM" id="MobiDB-lite"/>
    </source>
</evidence>
<dbReference type="Pfam" id="PF04950">
    <property type="entry name" value="RIBIOP_C"/>
    <property type="match status" value="1"/>
</dbReference>
<keyword evidence="3" id="KW-0597">Phosphoprotein</keyword>
<evidence type="ECO:0000256" key="10">
    <source>
        <dbReference type="ARBA" id="ARBA00061391"/>
    </source>
</evidence>
<dbReference type="InterPro" id="IPR027417">
    <property type="entry name" value="P-loop_NTPase"/>
</dbReference>
<dbReference type="AlphaFoldDB" id="A0AAV7JEB9"/>
<keyword evidence="14" id="KW-1185">Reference proteome</keyword>
<evidence type="ECO:0000259" key="12">
    <source>
        <dbReference type="PROSITE" id="PS51714"/>
    </source>
</evidence>
<dbReference type="GO" id="GO:0003924">
    <property type="term" value="F:GTPase activity"/>
    <property type="evidence" value="ECO:0007669"/>
    <property type="project" value="TreeGrafter"/>
</dbReference>
<feature type="region of interest" description="Disordered" evidence="11">
    <location>
        <begin position="1"/>
        <end position="37"/>
    </location>
</feature>
<dbReference type="GO" id="GO:0005524">
    <property type="term" value="F:ATP binding"/>
    <property type="evidence" value="ECO:0007669"/>
    <property type="project" value="UniProtKB-KW"/>
</dbReference>
<dbReference type="Proteomes" id="UP001165289">
    <property type="component" value="Unassembled WGS sequence"/>
</dbReference>
<dbReference type="InterPro" id="IPR030387">
    <property type="entry name" value="G_Bms1/Tsr1_dom"/>
</dbReference>
<name>A0AAV7JEB9_9METZ</name>